<name>A0AB37M689_9BACE</name>
<evidence type="ECO:0000256" key="5">
    <source>
        <dbReference type="ARBA" id="ARBA00023136"/>
    </source>
</evidence>
<feature type="transmembrane region" description="Helical" evidence="6">
    <location>
        <begin position="339"/>
        <end position="358"/>
    </location>
</feature>
<sequence>MVYTSFWTLTISMVTNKYKRLGVNTLFVFIGNIGPRLISFLLMPFYTYWMSKEDFGIQDIIYIYSVLIIPYVSLGLYEAVFVFPKNKKIEDQSKYFSSAIFIVFLMCILFGILLLLLPDEINNILFPGPLKQYVPILFVFVVLESFQRILQSFTRGIDKMKIFSITGTIYAMVMLISSIILIPQFKLKGYWISLLLADFISILYTFIAIKALKYLHIKCMTYLKEMLYFSIPLIPNATMWWIVNSINRPILMENVGIEGVGLYSVAGKFPSILNVIFTIFFSAFQISALEEYSKDNYKIFYNNIFRVILYIQIILTIGFELFGGLIFECFIDEKFYVAAHYLPILCLGVVISNIAAYIGVTFTVTKKTKYFLYSAICAAITALIGNSLLIPRYGIMGACIAIVISQSAMVYYRWYKSKNVINFTDIRKLNYISILYISTILCYYCISNTSIKITCILLEFILITLLNSDILQNVKLIKRLK</sequence>
<comment type="subcellular location">
    <subcellularLocation>
        <location evidence="1">Cell membrane</location>
        <topology evidence="1">Multi-pass membrane protein</topology>
    </subcellularLocation>
</comment>
<keyword evidence="4 6" id="KW-1133">Transmembrane helix</keyword>
<dbReference type="AlphaFoldDB" id="A0AB37M689"/>
<proteinExistence type="predicted"/>
<dbReference type="PANTHER" id="PTHR30250:SF11">
    <property type="entry name" value="O-ANTIGEN TRANSPORTER-RELATED"/>
    <property type="match status" value="1"/>
</dbReference>
<reference evidence="7 8" key="1">
    <citation type="submission" date="2018-08" db="EMBL/GenBank/DDBJ databases">
        <title>A genome reference for cultivated species of the human gut microbiota.</title>
        <authorList>
            <person name="Zou Y."/>
            <person name="Xue W."/>
            <person name="Luo G."/>
        </authorList>
    </citation>
    <scope>NUCLEOTIDE SEQUENCE [LARGE SCALE GENOMIC DNA]</scope>
    <source>
        <strain evidence="7 8">AF31-23</strain>
    </source>
</reference>
<feature type="transmembrane region" description="Helical" evidence="6">
    <location>
        <begin position="307"/>
        <end position="327"/>
    </location>
</feature>
<evidence type="ECO:0000313" key="7">
    <source>
        <dbReference type="EMBL" id="RHN03889.1"/>
    </source>
</evidence>
<keyword evidence="5 6" id="KW-0472">Membrane</keyword>
<evidence type="ECO:0000256" key="3">
    <source>
        <dbReference type="ARBA" id="ARBA00022692"/>
    </source>
</evidence>
<organism evidence="7 8">
    <name type="scientific">Bacteroides intestinalis</name>
    <dbReference type="NCBI Taxonomy" id="329854"/>
    <lineage>
        <taxon>Bacteria</taxon>
        <taxon>Pseudomonadati</taxon>
        <taxon>Bacteroidota</taxon>
        <taxon>Bacteroidia</taxon>
        <taxon>Bacteroidales</taxon>
        <taxon>Bacteroidaceae</taxon>
        <taxon>Bacteroides</taxon>
    </lineage>
</organism>
<dbReference type="InterPro" id="IPR002797">
    <property type="entry name" value="Polysacc_synth"/>
</dbReference>
<feature type="transmembrane region" description="Helical" evidence="6">
    <location>
        <begin position="189"/>
        <end position="209"/>
    </location>
</feature>
<gene>
    <name evidence="7" type="ORF">DWZ32_19070</name>
</gene>
<dbReference type="Pfam" id="PF01943">
    <property type="entry name" value="Polysacc_synt"/>
    <property type="match status" value="1"/>
</dbReference>
<dbReference type="Proteomes" id="UP000286003">
    <property type="component" value="Unassembled WGS sequence"/>
</dbReference>
<evidence type="ECO:0000313" key="8">
    <source>
        <dbReference type="Proteomes" id="UP000286003"/>
    </source>
</evidence>
<feature type="transmembrane region" description="Helical" evidence="6">
    <location>
        <begin position="221"/>
        <end position="242"/>
    </location>
</feature>
<evidence type="ECO:0000256" key="1">
    <source>
        <dbReference type="ARBA" id="ARBA00004651"/>
    </source>
</evidence>
<feature type="transmembrane region" description="Helical" evidence="6">
    <location>
        <begin position="95"/>
        <end position="117"/>
    </location>
</feature>
<evidence type="ECO:0000256" key="4">
    <source>
        <dbReference type="ARBA" id="ARBA00022989"/>
    </source>
</evidence>
<dbReference type="PANTHER" id="PTHR30250">
    <property type="entry name" value="PST FAMILY PREDICTED COLANIC ACID TRANSPORTER"/>
    <property type="match status" value="1"/>
</dbReference>
<dbReference type="EMBL" id="QRQM01000026">
    <property type="protein sequence ID" value="RHN03889.1"/>
    <property type="molecule type" value="Genomic_DNA"/>
</dbReference>
<evidence type="ECO:0000256" key="2">
    <source>
        <dbReference type="ARBA" id="ARBA00022475"/>
    </source>
</evidence>
<evidence type="ECO:0000256" key="6">
    <source>
        <dbReference type="SAM" id="Phobius"/>
    </source>
</evidence>
<feature type="transmembrane region" description="Helical" evidence="6">
    <location>
        <begin position="132"/>
        <end position="150"/>
    </location>
</feature>
<feature type="transmembrane region" description="Helical" evidence="6">
    <location>
        <begin position="395"/>
        <end position="414"/>
    </location>
</feature>
<protein>
    <recommendedName>
        <fullName evidence="9">Polysaccharide biosynthesis protein C-terminal domain-containing protein</fullName>
    </recommendedName>
</protein>
<keyword evidence="2" id="KW-1003">Cell membrane</keyword>
<keyword evidence="3 6" id="KW-0812">Transmembrane</keyword>
<feature type="transmembrane region" description="Helical" evidence="6">
    <location>
        <begin position="61"/>
        <end position="83"/>
    </location>
</feature>
<accession>A0AB37M689</accession>
<evidence type="ECO:0008006" key="9">
    <source>
        <dbReference type="Google" id="ProtNLM"/>
    </source>
</evidence>
<feature type="transmembrane region" description="Helical" evidence="6">
    <location>
        <begin position="426"/>
        <end position="444"/>
    </location>
</feature>
<dbReference type="InterPro" id="IPR050833">
    <property type="entry name" value="Poly_Biosynth_Transport"/>
</dbReference>
<feature type="transmembrane region" description="Helical" evidence="6">
    <location>
        <begin position="370"/>
        <end position="389"/>
    </location>
</feature>
<comment type="caution">
    <text evidence="7">The sequence shown here is derived from an EMBL/GenBank/DDBJ whole genome shotgun (WGS) entry which is preliminary data.</text>
</comment>
<dbReference type="GO" id="GO:0005886">
    <property type="term" value="C:plasma membrane"/>
    <property type="evidence" value="ECO:0007669"/>
    <property type="project" value="UniProtKB-SubCell"/>
</dbReference>
<feature type="transmembrane region" description="Helical" evidence="6">
    <location>
        <begin position="262"/>
        <end position="286"/>
    </location>
</feature>
<feature type="transmembrane region" description="Helical" evidence="6">
    <location>
        <begin position="162"/>
        <end position="183"/>
    </location>
</feature>
<feature type="transmembrane region" description="Helical" evidence="6">
    <location>
        <begin position="21"/>
        <end position="49"/>
    </location>
</feature>